<proteinExistence type="predicted"/>
<accession>A0A7J7XH47</accession>
<dbReference type="Proteomes" id="UP000527355">
    <property type="component" value="Unassembled WGS sequence"/>
</dbReference>
<organism evidence="2 3">
    <name type="scientific">Myotis myotis</name>
    <name type="common">Greater mouse-eared bat</name>
    <name type="synonym">Vespertilio myotis</name>
    <dbReference type="NCBI Taxonomy" id="51298"/>
    <lineage>
        <taxon>Eukaryota</taxon>
        <taxon>Metazoa</taxon>
        <taxon>Chordata</taxon>
        <taxon>Craniata</taxon>
        <taxon>Vertebrata</taxon>
        <taxon>Euteleostomi</taxon>
        <taxon>Mammalia</taxon>
        <taxon>Eutheria</taxon>
        <taxon>Laurasiatheria</taxon>
        <taxon>Chiroptera</taxon>
        <taxon>Yangochiroptera</taxon>
        <taxon>Vespertilionidae</taxon>
        <taxon>Myotis</taxon>
    </lineage>
</organism>
<name>A0A7J7XH47_MYOMY</name>
<keyword evidence="1" id="KW-0812">Transmembrane</keyword>
<dbReference type="AlphaFoldDB" id="A0A7J7XH47"/>
<evidence type="ECO:0000256" key="1">
    <source>
        <dbReference type="SAM" id="Phobius"/>
    </source>
</evidence>
<protein>
    <submittedName>
        <fullName evidence="2">Uncharacterized protein</fullName>
    </submittedName>
</protein>
<keyword evidence="1" id="KW-1133">Transmembrane helix</keyword>
<sequence>MQPPQRTGSLCGHIQSACNSMLGVQGRTPDCPSETSPRPRAARVNQVPLFPACFPGPASSGLIAARTQAMLVRSRSRPPPSAGPRWRFGWTGSVLDLAQQRLTECSLNERISDKHLGSCLLSTYYVAGAVIGISCALFHFFF</sequence>
<reference evidence="2 3" key="1">
    <citation type="journal article" date="2020" name="Nature">
        <title>Six reference-quality genomes reveal evolution of bat adaptations.</title>
        <authorList>
            <person name="Jebb D."/>
            <person name="Huang Z."/>
            <person name="Pippel M."/>
            <person name="Hughes G.M."/>
            <person name="Lavrichenko K."/>
            <person name="Devanna P."/>
            <person name="Winkler S."/>
            <person name="Jermiin L.S."/>
            <person name="Skirmuntt E.C."/>
            <person name="Katzourakis A."/>
            <person name="Burkitt-Gray L."/>
            <person name="Ray D.A."/>
            <person name="Sullivan K.A.M."/>
            <person name="Roscito J.G."/>
            <person name="Kirilenko B.M."/>
            <person name="Davalos L.M."/>
            <person name="Corthals A.P."/>
            <person name="Power M.L."/>
            <person name="Jones G."/>
            <person name="Ransome R.D."/>
            <person name="Dechmann D.K.N."/>
            <person name="Locatelli A.G."/>
            <person name="Puechmaille S.J."/>
            <person name="Fedrigo O."/>
            <person name="Jarvis E.D."/>
            <person name="Hiller M."/>
            <person name="Vernes S.C."/>
            <person name="Myers E.W."/>
            <person name="Teeling E.C."/>
        </authorList>
    </citation>
    <scope>NUCLEOTIDE SEQUENCE [LARGE SCALE GENOMIC DNA]</scope>
    <source>
        <strain evidence="2">MMyoMyo1</strain>
        <tissue evidence="2">Flight muscle</tissue>
    </source>
</reference>
<evidence type="ECO:0000313" key="3">
    <source>
        <dbReference type="Proteomes" id="UP000527355"/>
    </source>
</evidence>
<gene>
    <name evidence="2" type="ORF">mMyoMyo1_011608</name>
</gene>
<keyword evidence="1" id="KW-0472">Membrane</keyword>
<dbReference type="EMBL" id="JABWUV010000006">
    <property type="protein sequence ID" value="KAF6349021.1"/>
    <property type="molecule type" value="Genomic_DNA"/>
</dbReference>
<keyword evidence="3" id="KW-1185">Reference proteome</keyword>
<comment type="caution">
    <text evidence="2">The sequence shown here is derived from an EMBL/GenBank/DDBJ whole genome shotgun (WGS) entry which is preliminary data.</text>
</comment>
<feature type="transmembrane region" description="Helical" evidence="1">
    <location>
        <begin position="119"/>
        <end position="141"/>
    </location>
</feature>
<evidence type="ECO:0000313" key="2">
    <source>
        <dbReference type="EMBL" id="KAF6349021.1"/>
    </source>
</evidence>